<keyword evidence="1" id="KW-0945">Host-virus interaction</keyword>
<reference evidence="5" key="1">
    <citation type="journal article" date="2019" name="Int. J. Syst. Evol. Microbiol.">
        <title>The Global Catalogue of Microorganisms (GCM) 10K type strain sequencing project: providing services to taxonomists for standard genome sequencing and annotation.</title>
        <authorList>
            <consortium name="The Broad Institute Genomics Platform"/>
            <consortium name="The Broad Institute Genome Sequencing Center for Infectious Disease"/>
            <person name="Wu L."/>
            <person name="Ma J."/>
        </authorList>
    </citation>
    <scope>NUCLEOTIDE SEQUENCE [LARGE SCALE GENOMIC DNA]</scope>
    <source>
        <strain evidence="5">JCM 6835</strain>
    </source>
</reference>
<feature type="compositionally biased region" description="Low complexity" evidence="2">
    <location>
        <begin position="448"/>
        <end position="465"/>
    </location>
</feature>
<keyword evidence="5" id="KW-1185">Reference proteome</keyword>
<feature type="compositionally biased region" description="Pro residues" evidence="2">
    <location>
        <begin position="549"/>
        <end position="570"/>
    </location>
</feature>
<feature type="compositionally biased region" description="Low complexity" evidence="2">
    <location>
        <begin position="505"/>
        <end position="522"/>
    </location>
</feature>
<gene>
    <name evidence="4" type="ORF">GCM10010412_097460</name>
</gene>
<organism evidence="4 5">
    <name type="scientific">Nonomuraea recticatena</name>
    <dbReference type="NCBI Taxonomy" id="46178"/>
    <lineage>
        <taxon>Bacteria</taxon>
        <taxon>Bacillati</taxon>
        <taxon>Actinomycetota</taxon>
        <taxon>Actinomycetes</taxon>
        <taxon>Streptosporangiales</taxon>
        <taxon>Streptosporangiaceae</taxon>
        <taxon>Nonomuraea</taxon>
    </lineage>
</organism>
<sequence length="1174" mass="125313">MNPSAGPGRNVSSPVTDPLQGLDNTIGSAGYGTDVTPAWGQHLPEVADTLLALLSAGRAWPDSSECLQAQLAVAFNDYRIAVEEFAAAGGTAAQWILLGYVGPAADGFGEQVESLVAQDKGLPEVAKLAYAYALQHDSYARETQLAKLEINAGFKVTIVAIVLGGLVTAGALRLLGPLARQLRLFMDKIFERLDLAAGRRFATARALPSGVTSQAGRLSRIAGLLARVATPRAFRELPEEILEGLWRDYAAQDEQLRRGTRTTWDEKRTWATVLGDGFGAALASKVVKLVRFTAALPGIKTLNHAAGTTPGAINALMRFPGRVLQTGLTNMIVSPVAGIGANYLVYRQAPLPTAENLWGSFMGGVGRTNTISPFSGDAIAVIKALSQPSVPLPPDHSASILSAVSTTATPASTIPAANPAPAAPAPLPIATAPAASNIPPPALPNPAKPSGIGTPTSTGPTASPIFPETDLPKESFPTPPSNPMPAPTPPNVLANAPSNPEPEPELAATEAATAAGEAVPSPSELSDALSGSNGSPATTIDNANSHPAGPDPHAAPLPSRPPAPAEPMPSNPGQSSLPEPTSHFSTHSPVPTSPPAMAESLASFPTTTTPSSPTPATSVLDSTPALHTQGEGSRTGPATPPAPQHPAKPASTPPQADTSKPDCSQTPPPLPPKVDDWQHQAKVDLEWLAKVDRRLSGFLHEIEQFVASGGKPGEYRQEELGGYRKEVREYLPQETQNILGDSTLVTEAVQAGAAILWLVDLQFSRGEGGPLPPVGGTVWVDMPAAYNNGLHTRQMTAGSMEYSRAVIAFITMMSIIGNPGYTTYLPVVWTLLNTLNKLVLLNFVAGLAHDIVQGHGRGFDERLAAAIVALITKLFMPDTYRELEKHRVHPGHYTYDSVIATTFIQHEMRQAITPGGPHSFGQYASAIGDLFLIAGSPSSATAGVRAGIKDLSMEGHPNYANLPEIARRHSGRGHHHAHLRLEDYLYSIQRDDHAREKFLRQQTGQSWFTENFAYPDSAVDLIWPWRRTNLVFLEAVNPLLKSGAVTPQQYYTIMQEYEFWGNLPEQVRKSGGDPAHYSLLDYMYFIERNEQLRHAFVHINMEYVSGFFGINSQIVPEYPIRMALAWATLRRASFAHLKSRGLALAHGGITIPELYECLTSATPDALSDYRDVTP</sequence>
<accession>A0ABP6FSS2</accession>
<dbReference type="EMBL" id="BAAATE010000060">
    <property type="protein sequence ID" value="GAA2700330.1"/>
    <property type="molecule type" value="Genomic_DNA"/>
</dbReference>
<keyword evidence="3" id="KW-0812">Transmembrane</keyword>
<name>A0ABP6FSS2_9ACTN</name>
<feature type="region of interest" description="Disordered" evidence="2">
    <location>
        <begin position="1"/>
        <end position="27"/>
    </location>
</feature>
<evidence type="ECO:0000256" key="3">
    <source>
        <dbReference type="SAM" id="Phobius"/>
    </source>
</evidence>
<evidence type="ECO:0000256" key="2">
    <source>
        <dbReference type="SAM" id="MobiDB-lite"/>
    </source>
</evidence>
<protein>
    <submittedName>
        <fullName evidence="4">Uncharacterized protein</fullName>
    </submittedName>
</protein>
<feature type="compositionally biased region" description="Low complexity" evidence="2">
    <location>
        <begin position="602"/>
        <end position="618"/>
    </location>
</feature>
<dbReference type="PANTHER" id="PTHR13037">
    <property type="entry name" value="FORMIN"/>
    <property type="match status" value="1"/>
</dbReference>
<keyword evidence="3" id="KW-1133">Transmembrane helix</keyword>
<feature type="transmembrane region" description="Helical" evidence="3">
    <location>
        <begin position="156"/>
        <end position="176"/>
    </location>
</feature>
<dbReference type="PANTHER" id="PTHR13037:SF24">
    <property type="entry name" value="POLYCOMB PROTEIN PCL-RELATED"/>
    <property type="match status" value="1"/>
</dbReference>
<evidence type="ECO:0000256" key="1">
    <source>
        <dbReference type="ARBA" id="ARBA00022581"/>
    </source>
</evidence>
<feature type="region of interest" description="Disordered" evidence="2">
    <location>
        <begin position="431"/>
        <end position="676"/>
    </location>
</feature>
<evidence type="ECO:0000313" key="5">
    <source>
        <dbReference type="Proteomes" id="UP001501666"/>
    </source>
</evidence>
<feature type="compositionally biased region" description="Polar residues" evidence="2">
    <location>
        <begin position="529"/>
        <end position="545"/>
    </location>
</feature>
<dbReference type="Proteomes" id="UP001501666">
    <property type="component" value="Unassembled WGS sequence"/>
</dbReference>
<feature type="compositionally biased region" description="Polar residues" evidence="2">
    <location>
        <begin position="573"/>
        <end position="590"/>
    </location>
</feature>
<keyword evidence="3" id="KW-0472">Membrane</keyword>
<comment type="caution">
    <text evidence="4">The sequence shown here is derived from an EMBL/GenBank/DDBJ whole genome shotgun (WGS) entry which is preliminary data.</text>
</comment>
<feature type="compositionally biased region" description="Pro residues" evidence="2">
    <location>
        <begin position="477"/>
        <end position="490"/>
    </location>
</feature>
<evidence type="ECO:0000313" key="4">
    <source>
        <dbReference type="EMBL" id="GAA2700330.1"/>
    </source>
</evidence>
<feature type="compositionally biased region" description="Pro residues" evidence="2">
    <location>
        <begin position="438"/>
        <end position="447"/>
    </location>
</feature>
<proteinExistence type="predicted"/>
<feature type="compositionally biased region" description="Polar residues" evidence="2">
    <location>
        <begin position="653"/>
        <end position="665"/>
    </location>
</feature>